<protein>
    <submittedName>
        <fullName evidence="5">HlyD family secretion protein</fullName>
    </submittedName>
</protein>
<evidence type="ECO:0000256" key="3">
    <source>
        <dbReference type="SAM" id="SignalP"/>
    </source>
</evidence>
<evidence type="ECO:0000313" key="6">
    <source>
        <dbReference type="Proteomes" id="UP000001596"/>
    </source>
</evidence>
<keyword evidence="2" id="KW-0175">Coiled coil</keyword>
<dbReference type="KEGG" id="avi:Avi_7282"/>
<feature type="domain" description="YknX-like C-terminal permuted SH3-like" evidence="4">
    <location>
        <begin position="293"/>
        <end position="364"/>
    </location>
</feature>
<dbReference type="Gene3D" id="2.40.30.170">
    <property type="match status" value="1"/>
</dbReference>
<organism evidence="5 6">
    <name type="scientific">Allorhizobium ampelinum (strain ATCC BAA-846 / DSM 112012 / S4)</name>
    <name type="common">Agrobacterium vitis (strain S4)</name>
    <dbReference type="NCBI Taxonomy" id="311402"/>
    <lineage>
        <taxon>Bacteria</taxon>
        <taxon>Pseudomonadati</taxon>
        <taxon>Pseudomonadota</taxon>
        <taxon>Alphaproteobacteria</taxon>
        <taxon>Hyphomicrobiales</taxon>
        <taxon>Rhizobiaceae</taxon>
        <taxon>Rhizobium/Agrobacterium group</taxon>
        <taxon>Allorhizobium</taxon>
        <taxon>Allorhizobium ampelinum</taxon>
    </lineage>
</organism>
<evidence type="ECO:0000256" key="2">
    <source>
        <dbReference type="SAM" id="Coils"/>
    </source>
</evidence>
<feature type="signal peptide" evidence="3">
    <location>
        <begin position="1"/>
        <end position="25"/>
    </location>
</feature>
<evidence type="ECO:0000313" key="5">
    <source>
        <dbReference type="EMBL" id="ACM39964.1"/>
    </source>
</evidence>
<feature type="chain" id="PRO_5002885310" evidence="3">
    <location>
        <begin position="26"/>
        <end position="377"/>
    </location>
</feature>
<dbReference type="InterPro" id="IPR058637">
    <property type="entry name" value="YknX-like_C"/>
</dbReference>
<dbReference type="SUPFAM" id="SSF111369">
    <property type="entry name" value="HlyD-like secretion proteins"/>
    <property type="match status" value="1"/>
</dbReference>
<geneLocation type="plasmid" evidence="5 6">
    <name>pAtS4e</name>
</geneLocation>
<gene>
    <name evidence="5" type="ordered locus">Avi_7282</name>
</gene>
<dbReference type="Gene3D" id="2.40.50.100">
    <property type="match status" value="1"/>
</dbReference>
<keyword evidence="5" id="KW-0614">Plasmid</keyword>
<evidence type="ECO:0000259" key="4">
    <source>
        <dbReference type="Pfam" id="PF25989"/>
    </source>
</evidence>
<dbReference type="GO" id="GO:1990281">
    <property type="term" value="C:efflux pump complex"/>
    <property type="evidence" value="ECO:0007669"/>
    <property type="project" value="TreeGrafter"/>
</dbReference>
<comment type="similarity">
    <text evidence="1">Belongs to the membrane fusion protein (MFP) (TC 8.A.1) family.</text>
</comment>
<dbReference type="Gene3D" id="2.40.420.20">
    <property type="match status" value="1"/>
</dbReference>
<dbReference type="GO" id="GO:0015562">
    <property type="term" value="F:efflux transmembrane transporter activity"/>
    <property type="evidence" value="ECO:0007669"/>
    <property type="project" value="TreeGrafter"/>
</dbReference>
<proteinExistence type="inferred from homology"/>
<dbReference type="InterPro" id="IPR006143">
    <property type="entry name" value="RND_pump_MFP"/>
</dbReference>
<feature type="coiled-coil region" evidence="2">
    <location>
        <begin position="102"/>
        <end position="129"/>
    </location>
</feature>
<accession>B9K516</accession>
<dbReference type="NCBIfam" id="TIGR01730">
    <property type="entry name" value="RND_mfp"/>
    <property type="match status" value="1"/>
</dbReference>
<evidence type="ECO:0000256" key="1">
    <source>
        <dbReference type="ARBA" id="ARBA00009477"/>
    </source>
</evidence>
<dbReference type="AlphaFoldDB" id="B9K516"/>
<dbReference type="PANTHER" id="PTHR30469:SF15">
    <property type="entry name" value="HLYD FAMILY OF SECRETION PROTEINS"/>
    <property type="match status" value="1"/>
</dbReference>
<dbReference type="Proteomes" id="UP000001596">
    <property type="component" value="Plasmid pAtS4e"/>
</dbReference>
<keyword evidence="3" id="KW-0732">Signal</keyword>
<reference evidence="5 6" key="1">
    <citation type="journal article" date="2009" name="J. Bacteriol.">
        <title>Genome sequences of three Agrobacterium biovars help elucidate the evolution of multichromosome genomes in bacteria.</title>
        <authorList>
            <person name="Slater S.C."/>
            <person name="Goldman B.S."/>
            <person name="Goodner B."/>
            <person name="Setubal J.C."/>
            <person name="Farrand S.K."/>
            <person name="Nester E.W."/>
            <person name="Burr T.J."/>
            <person name="Banta L."/>
            <person name="Dickerman A.W."/>
            <person name="Paulsen I."/>
            <person name="Otten L."/>
            <person name="Suen G."/>
            <person name="Welch R."/>
            <person name="Almeida N.F."/>
            <person name="Arnold F."/>
            <person name="Burton O.T."/>
            <person name="Du Z."/>
            <person name="Ewing A."/>
            <person name="Godsy E."/>
            <person name="Heisel S."/>
            <person name="Houmiel K.L."/>
            <person name="Jhaveri J."/>
            <person name="Lu J."/>
            <person name="Miller N.M."/>
            <person name="Norton S."/>
            <person name="Chen Q."/>
            <person name="Phoolcharoen W."/>
            <person name="Ohlin V."/>
            <person name="Ondrusek D."/>
            <person name="Pride N."/>
            <person name="Stricklin S.L."/>
            <person name="Sun J."/>
            <person name="Wheeler C."/>
            <person name="Wilson L."/>
            <person name="Zhu H."/>
            <person name="Wood D.W."/>
        </authorList>
    </citation>
    <scope>NUCLEOTIDE SEQUENCE [LARGE SCALE GENOMIC DNA]</scope>
    <source>
        <strain evidence="6">S4 / ATCC BAA-846</strain>
        <plasmid evidence="5 6">pAtS4e</plasmid>
    </source>
</reference>
<dbReference type="eggNOG" id="COG0845">
    <property type="taxonomic scope" value="Bacteria"/>
</dbReference>
<dbReference type="Gene3D" id="1.10.287.470">
    <property type="entry name" value="Helix hairpin bin"/>
    <property type="match status" value="1"/>
</dbReference>
<dbReference type="EMBL" id="CP000638">
    <property type="protein sequence ID" value="ACM39964.1"/>
    <property type="molecule type" value="Genomic_DNA"/>
</dbReference>
<keyword evidence="6" id="KW-1185">Reference proteome</keyword>
<dbReference type="PANTHER" id="PTHR30469">
    <property type="entry name" value="MULTIDRUG RESISTANCE PROTEIN MDTA"/>
    <property type="match status" value="1"/>
</dbReference>
<name>B9K516_ALLAM</name>
<dbReference type="Pfam" id="PF25989">
    <property type="entry name" value="YknX_C"/>
    <property type="match status" value="1"/>
</dbReference>
<dbReference type="HOGENOM" id="CLU_018816_1_3_5"/>
<sequence>MMRKFSTRSLATVLALGSFFMVAFAARSQDGEQKTDQAAALSVSLVKPAVLLWPVIIPASGRLAAWHEATIAAETSGMKVTEVKADVGAHVKKGDLLVQFAPESAQADLEQQQANVEKAEADLDQAIANGDRARGLTSSGALSSQQIKEYLITERKAKASLFSAKAALASSQLTLDRTKVYAVDDGVISERSASLGDVVTAGGELFKLIRQNRIEWKAELPFNRLADVKVGTKAVIPTPRGDVHGEVRMVAPSMSTDNGRVIVYVTLNPTPGMDAPKIGILASGYFEFNNTDALTVPAAAVTLKDGFSYVFILNSADKKTVTRKRVKPGRRQDDRVEIISGIEKTDDVVASGGVFLADGSVVHVVDSNDAATTEESK</sequence>